<organism evidence="9 10">
    <name type="scientific">Fodinibacter luteus</name>
    <dbReference type="NCBI Taxonomy" id="552064"/>
    <lineage>
        <taxon>Bacteria</taxon>
        <taxon>Bacillati</taxon>
        <taxon>Actinomycetota</taxon>
        <taxon>Actinomycetes</taxon>
        <taxon>Micrococcales</taxon>
        <taxon>Intrasporangiaceae</taxon>
        <taxon>Fodinibacter (ex Wang et al. 2009)</taxon>
    </lineage>
</organism>
<evidence type="ECO:0000256" key="2">
    <source>
        <dbReference type="ARBA" id="ARBA00012939"/>
    </source>
</evidence>
<proteinExistence type="inferred from homology"/>
<evidence type="ECO:0000256" key="6">
    <source>
        <dbReference type="ARBA" id="ARBA00048615"/>
    </source>
</evidence>
<reference evidence="10" key="1">
    <citation type="journal article" date="2019" name="Int. J. Syst. Evol. Microbiol.">
        <title>The Global Catalogue of Microorganisms (GCM) 10K type strain sequencing project: providing services to taxonomists for standard genome sequencing and annotation.</title>
        <authorList>
            <consortium name="The Broad Institute Genomics Platform"/>
            <consortium name="The Broad Institute Genome Sequencing Center for Infectious Disease"/>
            <person name="Wu L."/>
            <person name="Ma J."/>
        </authorList>
    </citation>
    <scope>NUCLEOTIDE SEQUENCE [LARGE SCALE GENOMIC DNA]</scope>
    <source>
        <strain evidence="10">JCM 17809</strain>
    </source>
</reference>
<keyword evidence="10" id="KW-1185">Reference proteome</keyword>
<gene>
    <name evidence="9" type="ORF">GCM10023168_06980</name>
</gene>
<comment type="similarity">
    <text evidence="1">Belongs to the mannitol dehydrogenase family.</text>
</comment>
<dbReference type="InterPro" id="IPR000669">
    <property type="entry name" value="Mannitol_DH"/>
</dbReference>
<name>A0ABP8K1Y7_9MICO</name>
<dbReference type="EC" id="1.1.1.17" evidence="2"/>
<comment type="catalytic activity">
    <reaction evidence="6">
        <text>D-mannitol 1-phosphate + NAD(+) = beta-D-fructose 6-phosphate + NADH + H(+)</text>
        <dbReference type="Rhea" id="RHEA:19661"/>
        <dbReference type="ChEBI" id="CHEBI:15378"/>
        <dbReference type="ChEBI" id="CHEBI:57540"/>
        <dbReference type="ChEBI" id="CHEBI:57634"/>
        <dbReference type="ChEBI" id="CHEBI:57945"/>
        <dbReference type="ChEBI" id="CHEBI:61381"/>
        <dbReference type="EC" id="1.1.1.17"/>
    </reaction>
</comment>
<evidence type="ECO:0000256" key="4">
    <source>
        <dbReference type="ARBA" id="ARBA00023002"/>
    </source>
</evidence>
<evidence type="ECO:0000256" key="5">
    <source>
        <dbReference type="ARBA" id="ARBA00023027"/>
    </source>
</evidence>
<dbReference type="Proteomes" id="UP001500945">
    <property type="component" value="Unassembled WGS sequence"/>
</dbReference>
<dbReference type="PRINTS" id="PR00084">
    <property type="entry name" value="MTLDHDRGNASE"/>
</dbReference>
<evidence type="ECO:0000256" key="1">
    <source>
        <dbReference type="ARBA" id="ARBA00006541"/>
    </source>
</evidence>
<dbReference type="PROSITE" id="PS00974">
    <property type="entry name" value="MANNITOL_DHGENASE"/>
    <property type="match status" value="1"/>
</dbReference>
<dbReference type="PANTHER" id="PTHR43362">
    <property type="entry name" value="MANNITOL DEHYDROGENASE DSF1-RELATED"/>
    <property type="match status" value="1"/>
</dbReference>
<dbReference type="Pfam" id="PF08125">
    <property type="entry name" value="Mannitol_dh_C"/>
    <property type="match status" value="1"/>
</dbReference>
<comment type="caution">
    <text evidence="9">The sequence shown here is derived from an EMBL/GenBank/DDBJ whole genome shotgun (WGS) entry which is preliminary data.</text>
</comment>
<evidence type="ECO:0000313" key="9">
    <source>
        <dbReference type="EMBL" id="GAA4399512.1"/>
    </source>
</evidence>
<protein>
    <recommendedName>
        <fullName evidence="3">Mannitol-1-phosphate 5-dehydrogenase</fullName>
        <ecNumber evidence="2">1.1.1.17</ecNumber>
    </recommendedName>
</protein>
<dbReference type="SUPFAM" id="SSF48179">
    <property type="entry name" value="6-phosphogluconate dehydrogenase C-terminal domain-like"/>
    <property type="match status" value="1"/>
</dbReference>
<dbReference type="InterPro" id="IPR023027">
    <property type="entry name" value="Mannitol_DH_CS"/>
</dbReference>
<dbReference type="PANTHER" id="PTHR43362:SF1">
    <property type="entry name" value="MANNITOL DEHYDROGENASE 2-RELATED"/>
    <property type="match status" value="1"/>
</dbReference>
<dbReference type="InterPro" id="IPR013118">
    <property type="entry name" value="Mannitol_DH_C"/>
</dbReference>
<evidence type="ECO:0000313" key="10">
    <source>
        <dbReference type="Proteomes" id="UP001500945"/>
    </source>
</evidence>
<dbReference type="InterPro" id="IPR036291">
    <property type="entry name" value="NAD(P)-bd_dom_sf"/>
</dbReference>
<evidence type="ECO:0000259" key="8">
    <source>
        <dbReference type="Pfam" id="PF08125"/>
    </source>
</evidence>
<dbReference type="RefSeq" id="WP_345202296.1">
    <property type="nucleotide sequence ID" value="NZ_BAABGM010000003.1"/>
</dbReference>
<dbReference type="EMBL" id="BAABGM010000003">
    <property type="protein sequence ID" value="GAA4399512.1"/>
    <property type="molecule type" value="Genomic_DNA"/>
</dbReference>
<dbReference type="Gene3D" id="1.10.1040.10">
    <property type="entry name" value="N-(1-d-carboxylethyl)-l-norvaline Dehydrogenase, domain 2"/>
    <property type="match status" value="1"/>
</dbReference>
<keyword evidence="5" id="KW-0520">NAD</keyword>
<keyword evidence="4" id="KW-0560">Oxidoreductase</keyword>
<dbReference type="InterPro" id="IPR050988">
    <property type="entry name" value="Mannitol_DH/Oxidoreductase"/>
</dbReference>
<dbReference type="InterPro" id="IPR013328">
    <property type="entry name" value="6PGD_dom2"/>
</dbReference>
<dbReference type="InterPro" id="IPR008927">
    <property type="entry name" value="6-PGluconate_DH-like_C_sf"/>
</dbReference>
<dbReference type="SUPFAM" id="SSF51735">
    <property type="entry name" value="NAD(P)-binding Rossmann-fold domains"/>
    <property type="match status" value="1"/>
</dbReference>
<feature type="domain" description="Mannitol dehydrogenase C-terminal" evidence="8">
    <location>
        <begin position="286"/>
        <end position="466"/>
    </location>
</feature>
<dbReference type="Pfam" id="PF01232">
    <property type="entry name" value="Mannitol_dh"/>
    <property type="match status" value="1"/>
</dbReference>
<evidence type="ECO:0000259" key="7">
    <source>
        <dbReference type="Pfam" id="PF01232"/>
    </source>
</evidence>
<dbReference type="Gene3D" id="3.40.50.720">
    <property type="entry name" value="NAD(P)-binding Rossmann-like Domain"/>
    <property type="match status" value="1"/>
</dbReference>
<sequence>MTALTAAALPSLRVSTPSYDRGAAAVGIVHFGFGNFHRSHVAMYVDRLMESGHGLDWGICGVGVLPQDSAMRDAMRAQDCLFTLVLRHPDGSLEPRVVGSVLEYLYGPDDAAAIHERLLDPAVRIASLTVTEGGYLKNPATGEFDAEHPSVVHDLAHPENPGTAFAYLVEGLRRRREAGLAPFTVLSCDNLQGNGDYARKAVVGFARLRDPDLAAWIDTEVAFPNCMVDRITPSTTDDDRAALAREFGVEDQWPVPAEPFTQWIVEDEFPTGRPALESVDVQFVEDVKPYELMKLRLLNASHQALAYFGAPLGYSLVDETMRDTRIRTYLERYMADEAAPTLGELPGIDLEAYMATLLERFSNPRMRDTLVRLATDGSNRMPTFTLPAVRDNLDAGRPVTLGAAMVAAWAQYWALIGRGEITPPEVPDDVHTAAMTTAALDPDPEAFVRIALLFGDLAERRTFVDAYLAARRSLVERGVHPTLDDLLASAG</sequence>
<accession>A0ABP8K1Y7</accession>
<evidence type="ECO:0000256" key="3">
    <source>
        <dbReference type="ARBA" id="ARBA00016219"/>
    </source>
</evidence>
<feature type="domain" description="Mannitol dehydrogenase N-terminal" evidence="7">
    <location>
        <begin position="27"/>
        <end position="277"/>
    </location>
</feature>
<dbReference type="InterPro" id="IPR013131">
    <property type="entry name" value="Mannitol_DH_N"/>
</dbReference>